<evidence type="ECO:0000256" key="4">
    <source>
        <dbReference type="ARBA" id="ARBA00022553"/>
    </source>
</evidence>
<keyword evidence="6 13" id="KW-0812">Transmembrane</keyword>
<dbReference type="GO" id="GO:0005886">
    <property type="term" value="C:plasma membrane"/>
    <property type="evidence" value="ECO:0007669"/>
    <property type="project" value="TreeGrafter"/>
</dbReference>
<dbReference type="SUPFAM" id="SSF47384">
    <property type="entry name" value="Homodimeric domain of signal transducing histidine kinase"/>
    <property type="match status" value="1"/>
</dbReference>
<evidence type="ECO:0000256" key="5">
    <source>
        <dbReference type="ARBA" id="ARBA00022679"/>
    </source>
</evidence>
<dbReference type="Pfam" id="PF02518">
    <property type="entry name" value="HATPase_c"/>
    <property type="match status" value="1"/>
</dbReference>
<dbReference type="FunFam" id="3.40.50.300:FF:000483">
    <property type="entry name" value="Sensor histidine kinase KdpD"/>
    <property type="match status" value="1"/>
</dbReference>
<evidence type="ECO:0000256" key="9">
    <source>
        <dbReference type="ARBA" id="ARBA00022840"/>
    </source>
</evidence>
<feature type="transmembrane region" description="Helical" evidence="13">
    <location>
        <begin position="427"/>
        <end position="456"/>
    </location>
</feature>
<dbReference type="InterPro" id="IPR004358">
    <property type="entry name" value="Sig_transdc_His_kin-like_C"/>
</dbReference>
<dbReference type="Pfam" id="PF13493">
    <property type="entry name" value="DUF4118"/>
    <property type="match status" value="1"/>
</dbReference>
<evidence type="ECO:0000313" key="15">
    <source>
        <dbReference type="EMBL" id="QNM04470.1"/>
    </source>
</evidence>
<dbReference type="CDD" id="cd00082">
    <property type="entry name" value="HisKA"/>
    <property type="match status" value="1"/>
</dbReference>
<dbReference type="InterPro" id="IPR027417">
    <property type="entry name" value="P-loop_NTPase"/>
</dbReference>
<keyword evidence="16" id="KW-1185">Reference proteome</keyword>
<feature type="transmembrane region" description="Helical" evidence="13">
    <location>
        <begin position="397"/>
        <end position="415"/>
    </location>
</feature>
<feature type="domain" description="Histidine kinase" evidence="14">
    <location>
        <begin position="681"/>
        <end position="898"/>
    </location>
</feature>
<evidence type="ECO:0000256" key="2">
    <source>
        <dbReference type="ARBA" id="ARBA00004141"/>
    </source>
</evidence>
<dbReference type="FunFam" id="3.30.565.10:FF:000006">
    <property type="entry name" value="Sensor histidine kinase WalK"/>
    <property type="match status" value="1"/>
</dbReference>
<dbReference type="Pfam" id="PF00512">
    <property type="entry name" value="HisKA"/>
    <property type="match status" value="1"/>
</dbReference>
<dbReference type="SMART" id="SM00387">
    <property type="entry name" value="HATPase_c"/>
    <property type="match status" value="1"/>
</dbReference>
<name>A0A7G9G0Y8_9FIRM</name>
<keyword evidence="12 13" id="KW-0472">Membrane</keyword>
<dbReference type="InterPro" id="IPR036890">
    <property type="entry name" value="HATPase_C_sf"/>
</dbReference>
<dbReference type="CDD" id="cd01987">
    <property type="entry name" value="USP_KdpD-like"/>
    <property type="match status" value="1"/>
</dbReference>
<dbReference type="SMART" id="SM00388">
    <property type="entry name" value="HisKA"/>
    <property type="match status" value="1"/>
</dbReference>
<dbReference type="PANTHER" id="PTHR45569:SF1">
    <property type="entry name" value="SENSOR PROTEIN KDPD"/>
    <property type="match status" value="1"/>
</dbReference>
<proteinExistence type="predicted"/>
<dbReference type="KEGG" id="qdo:H9Q78_08200"/>
<dbReference type="SUPFAM" id="SSF55874">
    <property type="entry name" value="ATPase domain of HSP90 chaperone/DNA topoisomerase II/histidine kinase"/>
    <property type="match status" value="1"/>
</dbReference>
<dbReference type="Gene3D" id="3.30.565.10">
    <property type="entry name" value="Histidine kinase-like ATPase, C-terminal domain"/>
    <property type="match status" value="1"/>
</dbReference>
<keyword evidence="11" id="KW-0902">Two-component regulatory system</keyword>
<protein>
    <recommendedName>
        <fullName evidence="3">histidine kinase</fullName>
        <ecNumber evidence="3">2.7.13.3</ecNumber>
    </recommendedName>
</protein>
<dbReference type="PANTHER" id="PTHR45569">
    <property type="entry name" value="SENSOR PROTEIN KDPD"/>
    <property type="match status" value="1"/>
</dbReference>
<dbReference type="InterPro" id="IPR036097">
    <property type="entry name" value="HisK_dim/P_sf"/>
</dbReference>
<dbReference type="EMBL" id="CP060634">
    <property type="protein sequence ID" value="QNM04470.1"/>
    <property type="molecule type" value="Genomic_DNA"/>
</dbReference>
<dbReference type="InterPro" id="IPR038318">
    <property type="entry name" value="KdpD_sf"/>
</dbReference>
<evidence type="ECO:0000256" key="8">
    <source>
        <dbReference type="ARBA" id="ARBA00022777"/>
    </source>
</evidence>
<dbReference type="GO" id="GO:0005737">
    <property type="term" value="C:cytoplasm"/>
    <property type="evidence" value="ECO:0007669"/>
    <property type="project" value="UniProtKB-ARBA"/>
</dbReference>
<dbReference type="Pfam" id="PF02702">
    <property type="entry name" value="KdpD"/>
    <property type="match status" value="1"/>
</dbReference>
<evidence type="ECO:0000313" key="16">
    <source>
        <dbReference type="Proteomes" id="UP000515823"/>
    </source>
</evidence>
<dbReference type="InterPro" id="IPR052023">
    <property type="entry name" value="Histidine_kinase_KdpD"/>
</dbReference>
<keyword evidence="10 13" id="KW-1133">Transmembrane helix</keyword>
<evidence type="ECO:0000256" key="10">
    <source>
        <dbReference type="ARBA" id="ARBA00022989"/>
    </source>
</evidence>
<organism evidence="15 16">
    <name type="scientific">Qiania dongpingensis</name>
    <dbReference type="NCBI Taxonomy" id="2763669"/>
    <lineage>
        <taxon>Bacteria</taxon>
        <taxon>Bacillati</taxon>
        <taxon>Bacillota</taxon>
        <taxon>Clostridia</taxon>
        <taxon>Lachnospirales</taxon>
        <taxon>Lachnospiraceae</taxon>
        <taxon>Qiania</taxon>
    </lineage>
</organism>
<dbReference type="InterPro" id="IPR029016">
    <property type="entry name" value="GAF-like_dom_sf"/>
</dbReference>
<dbReference type="InterPro" id="IPR014729">
    <property type="entry name" value="Rossmann-like_a/b/a_fold"/>
</dbReference>
<keyword evidence="8 15" id="KW-0418">Kinase</keyword>
<gene>
    <name evidence="15" type="ORF">H9Q78_08200</name>
</gene>
<comment type="subcellular location">
    <subcellularLocation>
        <location evidence="2">Membrane</location>
        <topology evidence="2">Multi-pass membrane protein</topology>
    </subcellularLocation>
</comment>
<keyword evidence="7" id="KW-0547">Nucleotide-binding</keyword>
<dbReference type="Gene3D" id="1.20.120.620">
    <property type="entry name" value="Backbone structure of the membrane domain of e. Coli histidine kinase receptor kdpd"/>
    <property type="match status" value="1"/>
</dbReference>
<evidence type="ECO:0000256" key="1">
    <source>
        <dbReference type="ARBA" id="ARBA00000085"/>
    </source>
</evidence>
<sequence>MERAKPDEILRQMEKEEQKESRGHLKIFFGYAAGVGKTYAMLKAAHAAKRRGIDVVAGYIEPHTRPRTMQLLNGLETIPPLVLSYKGISVKEFDLDAAIARHPKLILVDELAHTNAQGSRHAKRYQDIDELLNAGIDVYTTVNVQHIESLNDIVASITGIMVQERIPDKIFDDASQVELVDIEPEDLINRLKEGEVYQPTQAKKALHHFFTIENLTALREIALRRSADRVNKLSELAKQSGGGDYYTDEHILVCLSASPSNTKIIRTAARMARAFRGSLTAIFVETPRFRGASPEDKKRLREHIHLAEQLGGKVETVYGEDVALQIAEYAKLSGASKIVLGRSNTQKRFLISRQSFTERLTELAPNLDIYIIPDKAMPSYRKLAVKKTRNHFSLADVTKTIIILVLSSLVGMVFHQIGFNDSNIIMVYILGVLFAAIVTTGRIYSIVLSLVSVLVFNFLFTTPKFTFQAYGPEYPVTFLVMFLTAFVTSSLTTKIKRQAVQSAGMAYRTQILLDTNQLLQQQKNTDGIIEVTASQLTKLLHRDIVFYPSEEGDLKQPVWYLKDSGVSGQGAEDTSKKEYLLENEQAVAAWVFKNNKRAGAGTDTLGNARYMYLAVRSANDVYGVVGIDMYGDPLSSFENSLLLSILGECALALEKDLYGRKREEAAAQAKNEQLRANLLRSISHDLRTPLTSISGNAGVLLGNGGRLDESKKNQLYTDIYDDSMWLINLVENLLSVTRIEDGTMHLNLETELLEEVITEARRHVNRKSVEHEIEVVQKDEFILAKMDARLIVQVIINLIDNAIKYTPPGSRIVITVAKAGRMAVVEVADNGPGIADDLKDKIFEMFYTANNGIADSRRSLGLGLALCKSIITAHGGTITVRDNEPRGTIFQFTLPSEEAMLHE</sequence>
<accession>A0A7G9G0Y8</accession>
<dbReference type="GO" id="GO:0000155">
    <property type="term" value="F:phosphorelay sensor kinase activity"/>
    <property type="evidence" value="ECO:0007669"/>
    <property type="project" value="InterPro"/>
</dbReference>
<dbReference type="Gene3D" id="3.40.50.620">
    <property type="entry name" value="HUPs"/>
    <property type="match status" value="1"/>
</dbReference>
<dbReference type="InterPro" id="IPR025201">
    <property type="entry name" value="KdpD_TM"/>
</dbReference>
<dbReference type="InterPro" id="IPR003594">
    <property type="entry name" value="HATPase_dom"/>
</dbReference>
<evidence type="ECO:0000256" key="11">
    <source>
        <dbReference type="ARBA" id="ARBA00023012"/>
    </source>
</evidence>
<reference evidence="15 16" key="1">
    <citation type="submission" date="2020-08" db="EMBL/GenBank/DDBJ databases">
        <authorList>
            <person name="Liu C."/>
            <person name="Sun Q."/>
        </authorList>
    </citation>
    <scope>NUCLEOTIDE SEQUENCE [LARGE SCALE GENOMIC DNA]</scope>
    <source>
        <strain evidence="15 16">NSJ-38</strain>
    </source>
</reference>
<dbReference type="InterPro" id="IPR003661">
    <property type="entry name" value="HisK_dim/P_dom"/>
</dbReference>
<dbReference type="Proteomes" id="UP000515823">
    <property type="component" value="Chromosome"/>
</dbReference>
<evidence type="ECO:0000256" key="3">
    <source>
        <dbReference type="ARBA" id="ARBA00012438"/>
    </source>
</evidence>
<keyword evidence="9" id="KW-0067">ATP-binding</keyword>
<keyword evidence="4" id="KW-0597">Phosphoprotein</keyword>
<dbReference type="CDD" id="cd00075">
    <property type="entry name" value="HATPase"/>
    <property type="match status" value="1"/>
</dbReference>
<evidence type="ECO:0000256" key="13">
    <source>
        <dbReference type="SAM" id="Phobius"/>
    </source>
</evidence>
<dbReference type="Gene3D" id="3.40.50.300">
    <property type="entry name" value="P-loop containing nucleotide triphosphate hydrolases"/>
    <property type="match status" value="1"/>
</dbReference>
<evidence type="ECO:0000256" key="12">
    <source>
        <dbReference type="ARBA" id="ARBA00023136"/>
    </source>
</evidence>
<keyword evidence="5" id="KW-0808">Transferase</keyword>
<dbReference type="InterPro" id="IPR005467">
    <property type="entry name" value="His_kinase_dom"/>
</dbReference>
<dbReference type="AlphaFoldDB" id="A0A7G9G0Y8"/>
<dbReference type="SUPFAM" id="SSF52402">
    <property type="entry name" value="Adenine nucleotide alpha hydrolases-like"/>
    <property type="match status" value="1"/>
</dbReference>
<dbReference type="RefSeq" id="WP_249300873.1">
    <property type="nucleotide sequence ID" value="NZ_CP060634.1"/>
</dbReference>
<dbReference type="Gene3D" id="1.10.287.130">
    <property type="match status" value="1"/>
</dbReference>
<evidence type="ECO:0000259" key="14">
    <source>
        <dbReference type="PROSITE" id="PS50109"/>
    </source>
</evidence>
<evidence type="ECO:0000256" key="6">
    <source>
        <dbReference type="ARBA" id="ARBA00022692"/>
    </source>
</evidence>
<dbReference type="InterPro" id="IPR003852">
    <property type="entry name" value="Sig_transdc_His_kinase_KdpD_N"/>
</dbReference>
<evidence type="ECO:0000256" key="7">
    <source>
        <dbReference type="ARBA" id="ARBA00022741"/>
    </source>
</evidence>
<comment type="catalytic activity">
    <reaction evidence="1">
        <text>ATP + protein L-histidine = ADP + protein N-phospho-L-histidine.</text>
        <dbReference type="EC" id="2.7.13.3"/>
    </reaction>
</comment>
<dbReference type="Gene3D" id="3.30.450.40">
    <property type="match status" value="1"/>
</dbReference>
<dbReference type="GO" id="GO:0005524">
    <property type="term" value="F:ATP binding"/>
    <property type="evidence" value="ECO:0007669"/>
    <property type="project" value="UniProtKB-KW"/>
</dbReference>
<dbReference type="EC" id="2.7.13.3" evidence="3"/>
<dbReference type="PROSITE" id="PS50109">
    <property type="entry name" value="HIS_KIN"/>
    <property type="match status" value="1"/>
</dbReference>
<dbReference type="PRINTS" id="PR00344">
    <property type="entry name" value="BCTRLSENSOR"/>
</dbReference>